<evidence type="ECO:0000313" key="5">
    <source>
        <dbReference type="Proteomes" id="UP000245390"/>
    </source>
</evidence>
<evidence type="ECO:0000256" key="2">
    <source>
        <dbReference type="PROSITE-ProRule" id="PRU00110"/>
    </source>
</evidence>
<dbReference type="RefSeq" id="WP_109759190.1">
    <property type="nucleotide sequence ID" value="NZ_CP034588.1"/>
</dbReference>
<dbReference type="Pfam" id="PF01627">
    <property type="entry name" value="Hpt"/>
    <property type="match status" value="1"/>
</dbReference>
<evidence type="ECO:0000313" key="4">
    <source>
        <dbReference type="EMBL" id="PWK56500.1"/>
    </source>
</evidence>
<protein>
    <submittedName>
        <fullName evidence="4">Hpt domain-containing protein</fullName>
    </submittedName>
</protein>
<keyword evidence="2" id="KW-0597">Phosphoprotein</keyword>
<name>A0A316G9T4_9RHOB</name>
<comment type="caution">
    <text evidence="4">The sequence shown here is derived from an EMBL/GenBank/DDBJ whole genome shotgun (WGS) entry which is preliminary data.</text>
</comment>
<dbReference type="AlphaFoldDB" id="A0A316G9T4"/>
<dbReference type="KEGG" id="salo:EF888_21155"/>
<organism evidence="4 5">
    <name type="scientific">Silicimonas algicola</name>
    <dbReference type="NCBI Taxonomy" id="1826607"/>
    <lineage>
        <taxon>Bacteria</taxon>
        <taxon>Pseudomonadati</taxon>
        <taxon>Pseudomonadota</taxon>
        <taxon>Alphaproteobacteria</taxon>
        <taxon>Rhodobacterales</taxon>
        <taxon>Paracoccaceae</taxon>
    </lineage>
</organism>
<dbReference type="GO" id="GO:0000160">
    <property type="term" value="P:phosphorelay signal transduction system"/>
    <property type="evidence" value="ECO:0007669"/>
    <property type="project" value="UniProtKB-KW"/>
</dbReference>
<dbReference type="SUPFAM" id="SSF47226">
    <property type="entry name" value="Histidine-containing phosphotransfer domain, HPT domain"/>
    <property type="match status" value="1"/>
</dbReference>
<dbReference type="Proteomes" id="UP000245390">
    <property type="component" value="Unassembled WGS sequence"/>
</dbReference>
<accession>A0A316G9T4</accession>
<evidence type="ECO:0000259" key="3">
    <source>
        <dbReference type="PROSITE" id="PS50894"/>
    </source>
</evidence>
<dbReference type="Gene3D" id="1.20.120.160">
    <property type="entry name" value="HPT domain"/>
    <property type="match status" value="1"/>
</dbReference>
<gene>
    <name evidence="4" type="ORF">C8D95_104172</name>
</gene>
<dbReference type="InterPro" id="IPR008207">
    <property type="entry name" value="Sig_transdc_His_kin_Hpt_dom"/>
</dbReference>
<feature type="domain" description="HPt" evidence="3">
    <location>
        <begin position="8"/>
        <end position="100"/>
    </location>
</feature>
<proteinExistence type="predicted"/>
<feature type="modified residue" description="Phosphohistidine" evidence="2">
    <location>
        <position position="47"/>
    </location>
</feature>
<dbReference type="GO" id="GO:0004672">
    <property type="term" value="F:protein kinase activity"/>
    <property type="evidence" value="ECO:0007669"/>
    <property type="project" value="UniProtKB-ARBA"/>
</dbReference>
<dbReference type="PROSITE" id="PS50894">
    <property type="entry name" value="HPT"/>
    <property type="match status" value="1"/>
</dbReference>
<dbReference type="EMBL" id="QGGV01000004">
    <property type="protein sequence ID" value="PWK56500.1"/>
    <property type="molecule type" value="Genomic_DNA"/>
</dbReference>
<keyword evidence="1" id="KW-0902">Two-component regulatory system</keyword>
<evidence type="ECO:0000256" key="1">
    <source>
        <dbReference type="ARBA" id="ARBA00023012"/>
    </source>
</evidence>
<reference evidence="4 5" key="1">
    <citation type="submission" date="2018-05" db="EMBL/GenBank/DDBJ databases">
        <title>Genomic Encyclopedia of Type Strains, Phase IV (KMG-IV): sequencing the most valuable type-strain genomes for metagenomic binning, comparative biology and taxonomic classification.</title>
        <authorList>
            <person name="Goeker M."/>
        </authorList>
    </citation>
    <scope>NUCLEOTIDE SEQUENCE [LARGE SCALE GENOMIC DNA]</scope>
    <source>
        <strain evidence="4 5">DSM 103371</strain>
    </source>
</reference>
<keyword evidence="5" id="KW-1185">Reference proteome</keyword>
<sequence>MIDARRIDELREEVGCDDLAEVVGLFCEEVEEVLATLDRSATVEQLHFLKGSALNIGLSQLSAICLAEEDRLRDDPQSRPKIEDIRAAYFKARPALLALL</sequence>
<dbReference type="InterPro" id="IPR036641">
    <property type="entry name" value="HPT_dom_sf"/>
</dbReference>
<dbReference type="OrthoDB" id="7867809at2"/>